<feature type="domain" description="SLH" evidence="1">
    <location>
        <begin position="25"/>
        <end position="84"/>
    </location>
</feature>
<accession>A0A2R5F4T7</accession>
<dbReference type="Pfam" id="PF00395">
    <property type="entry name" value="SLH"/>
    <property type="match status" value="1"/>
</dbReference>
<proteinExistence type="predicted"/>
<name>A0A2R5F4T7_9BACL</name>
<protein>
    <recommendedName>
        <fullName evidence="1">SLH domain-containing protein</fullName>
    </recommendedName>
</protein>
<evidence type="ECO:0000313" key="2">
    <source>
        <dbReference type="EMBL" id="GBG11703.1"/>
    </source>
</evidence>
<reference evidence="2 3" key="1">
    <citation type="submission" date="2017-08" db="EMBL/GenBank/DDBJ databases">
        <title>Substantial Increase in Enzyme Production by Combined Drug-Resistance Mutations in Paenibacillus agaridevorans.</title>
        <authorList>
            <person name="Tanaka Y."/>
            <person name="Funane K."/>
            <person name="Hosaka T."/>
            <person name="Shiwa Y."/>
            <person name="Fujita N."/>
            <person name="Miyazaki T."/>
            <person name="Yoshikawa H."/>
            <person name="Murakami K."/>
            <person name="Kasahara K."/>
            <person name="Inaoka T."/>
            <person name="Hiraga Y."/>
            <person name="Ochi K."/>
        </authorList>
    </citation>
    <scope>NUCLEOTIDE SEQUENCE [LARGE SCALE GENOMIC DNA]</scope>
    <source>
        <strain evidence="2 3">T-3040</strain>
    </source>
</reference>
<sequence length="84" mass="8865">MATLLVRAYAYLAGADAPPFVPDESVAYQDEAAVADWARASVNQVLGGGIMELGGDGLFQPRTAATRVEAVEAILKLLGMMREP</sequence>
<dbReference type="InterPro" id="IPR001119">
    <property type="entry name" value="SLH_dom"/>
</dbReference>
<evidence type="ECO:0000259" key="1">
    <source>
        <dbReference type="PROSITE" id="PS51272"/>
    </source>
</evidence>
<keyword evidence="3" id="KW-1185">Reference proteome</keyword>
<dbReference type="PROSITE" id="PS51272">
    <property type="entry name" value="SLH"/>
    <property type="match status" value="1"/>
</dbReference>
<evidence type="ECO:0000313" key="3">
    <source>
        <dbReference type="Proteomes" id="UP000245202"/>
    </source>
</evidence>
<comment type="caution">
    <text evidence="2">The sequence shown here is derived from an EMBL/GenBank/DDBJ whole genome shotgun (WGS) entry which is preliminary data.</text>
</comment>
<organism evidence="2 3">
    <name type="scientific">Paenibacillus agaridevorans</name>
    <dbReference type="NCBI Taxonomy" id="171404"/>
    <lineage>
        <taxon>Bacteria</taxon>
        <taxon>Bacillati</taxon>
        <taxon>Bacillota</taxon>
        <taxon>Bacilli</taxon>
        <taxon>Bacillales</taxon>
        <taxon>Paenibacillaceae</taxon>
        <taxon>Paenibacillus</taxon>
    </lineage>
</organism>
<dbReference type="AlphaFoldDB" id="A0A2R5F4T7"/>
<dbReference type="Proteomes" id="UP000245202">
    <property type="component" value="Unassembled WGS sequence"/>
</dbReference>
<dbReference type="EMBL" id="BDQX01000430">
    <property type="protein sequence ID" value="GBG11703.1"/>
    <property type="molecule type" value="Genomic_DNA"/>
</dbReference>
<gene>
    <name evidence="2" type="ORF">PAT3040_06542</name>
</gene>